<dbReference type="RefSeq" id="WP_183614399.1">
    <property type="nucleotide sequence ID" value="NZ_JACICY010000008.1"/>
</dbReference>
<dbReference type="Pfam" id="PF05402">
    <property type="entry name" value="PqqD"/>
    <property type="match status" value="1"/>
</dbReference>
<organism evidence="1 2">
    <name type="scientific">Novosphingobium hassiacum</name>
    <dbReference type="NCBI Taxonomy" id="173676"/>
    <lineage>
        <taxon>Bacteria</taxon>
        <taxon>Pseudomonadati</taxon>
        <taxon>Pseudomonadota</taxon>
        <taxon>Alphaproteobacteria</taxon>
        <taxon>Sphingomonadales</taxon>
        <taxon>Sphingomonadaceae</taxon>
        <taxon>Novosphingobium</taxon>
    </lineage>
</organism>
<protein>
    <recommendedName>
        <fullName evidence="3">PqqD family protein</fullName>
    </recommendedName>
</protein>
<evidence type="ECO:0000313" key="2">
    <source>
        <dbReference type="Proteomes" id="UP000562395"/>
    </source>
</evidence>
<sequence>MLLLNVQAGRYHELNEVASRIWELLAQPIDDDEIVATLLAEYDVTDADCRDQVSAFLRGLTERGMLEVV</sequence>
<dbReference type="AlphaFoldDB" id="A0A7W6A269"/>
<accession>A0A7W6A269</accession>
<evidence type="ECO:0000313" key="1">
    <source>
        <dbReference type="EMBL" id="MBB3861900.1"/>
    </source>
</evidence>
<dbReference type="InterPro" id="IPR041881">
    <property type="entry name" value="PqqD_sf"/>
</dbReference>
<dbReference type="EMBL" id="JACICY010000008">
    <property type="protein sequence ID" value="MBB3861900.1"/>
    <property type="molecule type" value="Genomic_DNA"/>
</dbReference>
<proteinExistence type="predicted"/>
<keyword evidence="2" id="KW-1185">Reference proteome</keyword>
<dbReference type="Proteomes" id="UP000562395">
    <property type="component" value="Unassembled WGS sequence"/>
</dbReference>
<comment type="caution">
    <text evidence="1">The sequence shown here is derived from an EMBL/GenBank/DDBJ whole genome shotgun (WGS) entry which is preliminary data.</text>
</comment>
<dbReference type="InterPro" id="IPR008792">
    <property type="entry name" value="PQQD"/>
</dbReference>
<dbReference type="Gene3D" id="1.10.10.1150">
    <property type="entry name" value="Coenzyme PQQ synthesis protein D (PqqD)"/>
    <property type="match status" value="1"/>
</dbReference>
<evidence type="ECO:0008006" key="3">
    <source>
        <dbReference type="Google" id="ProtNLM"/>
    </source>
</evidence>
<reference evidence="1 2" key="1">
    <citation type="submission" date="2020-08" db="EMBL/GenBank/DDBJ databases">
        <title>Genomic Encyclopedia of Type Strains, Phase IV (KMG-IV): sequencing the most valuable type-strain genomes for metagenomic binning, comparative biology and taxonomic classification.</title>
        <authorList>
            <person name="Goeker M."/>
        </authorList>
    </citation>
    <scope>NUCLEOTIDE SEQUENCE [LARGE SCALE GENOMIC DNA]</scope>
    <source>
        <strain evidence="1 2">DSM 14552</strain>
    </source>
</reference>
<name>A0A7W6A269_9SPHN</name>
<gene>
    <name evidence="1" type="ORF">GGQ88_003190</name>
</gene>